<gene>
    <name evidence="2" type="ORF">PAXRUDRAFT_155829</name>
</gene>
<keyword evidence="1" id="KW-0472">Membrane</keyword>
<reference evidence="2 3" key="1">
    <citation type="submission" date="2014-04" db="EMBL/GenBank/DDBJ databases">
        <authorList>
            <consortium name="DOE Joint Genome Institute"/>
            <person name="Kuo A."/>
            <person name="Kohler A."/>
            <person name="Jargeat P."/>
            <person name="Nagy L.G."/>
            <person name="Floudas D."/>
            <person name="Copeland A."/>
            <person name="Barry K.W."/>
            <person name="Cichocki N."/>
            <person name="Veneault-Fourrey C."/>
            <person name="LaButti K."/>
            <person name="Lindquist E.A."/>
            <person name="Lipzen A."/>
            <person name="Lundell T."/>
            <person name="Morin E."/>
            <person name="Murat C."/>
            <person name="Sun H."/>
            <person name="Tunlid A."/>
            <person name="Henrissat B."/>
            <person name="Grigoriev I.V."/>
            <person name="Hibbett D.S."/>
            <person name="Martin F."/>
            <person name="Nordberg H.P."/>
            <person name="Cantor M.N."/>
            <person name="Hua S.X."/>
        </authorList>
    </citation>
    <scope>NUCLEOTIDE SEQUENCE [LARGE SCALE GENOMIC DNA]</scope>
    <source>
        <strain evidence="2 3">Ve08.2h10</strain>
    </source>
</reference>
<accession>A0A0D0CFR5</accession>
<dbReference type="AlphaFoldDB" id="A0A0D0CFR5"/>
<dbReference type="OrthoDB" id="3059868at2759"/>
<organism evidence="2 3">
    <name type="scientific">Paxillus rubicundulus Ve08.2h10</name>
    <dbReference type="NCBI Taxonomy" id="930991"/>
    <lineage>
        <taxon>Eukaryota</taxon>
        <taxon>Fungi</taxon>
        <taxon>Dikarya</taxon>
        <taxon>Basidiomycota</taxon>
        <taxon>Agaricomycotina</taxon>
        <taxon>Agaricomycetes</taxon>
        <taxon>Agaricomycetidae</taxon>
        <taxon>Boletales</taxon>
        <taxon>Paxilineae</taxon>
        <taxon>Paxillaceae</taxon>
        <taxon>Paxillus</taxon>
    </lineage>
</organism>
<dbReference type="EMBL" id="KN825775">
    <property type="protein sequence ID" value="KIK81562.1"/>
    <property type="molecule type" value="Genomic_DNA"/>
</dbReference>
<keyword evidence="1" id="KW-1133">Transmembrane helix</keyword>
<evidence type="ECO:0000256" key="1">
    <source>
        <dbReference type="SAM" id="Phobius"/>
    </source>
</evidence>
<keyword evidence="3" id="KW-1185">Reference proteome</keyword>
<feature type="transmembrane region" description="Helical" evidence="1">
    <location>
        <begin position="35"/>
        <end position="53"/>
    </location>
</feature>
<dbReference type="InParanoid" id="A0A0D0CFR5"/>
<evidence type="ECO:0000313" key="2">
    <source>
        <dbReference type="EMBL" id="KIK81562.1"/>
    </source>
</evidence>
<protein>
    <submittedName>
        <fullName evidence="2">Uncharacterized protein</fullName>
    </submittedName>
</protein>
<dbReference type="Proteomes" id="UP000054538">
    <property type="component" value="Unassembled WGS sequence"/>
</dbReference>
<dbReference type="HOGENOM" id="CLU_051890_0_0_1"/>
<sequence length="344" mass="38853">MEWTTAVWKLLQDKVQHAHSVFDIRSNYFVLLPKHATQCLFLFALLVLLFIVLRSREENRARTRTALQAILTLITPTSSLWPARYIELARCAGSLSPPGIFVPLEVILWDIIEGIIEFRDPINDLADLICSEMKVYGFTMSLSIEWKWWIEAFEWWITAKSIPHLAGIIARMKLIVTPSSLDLSLFLSPFASTSPTSGAHICLDFLPSGILPSLDSGSKVTLEFTSFSTCLRTLSTAQIISALPFILSQGLPRRPQSLSSVLGHLAVSYDSKLAVDSFVNVSADYGHELERAYNLIAGEQRTRTMWVEAFGIRAWRRDLFLVALEAALIRRGWIERWAIEVSVR</sequence>
<name>A0A0D0CFR5_9AGAM</name>
<evidence type="ECO:0000313" key="3">
    <source>
        <dbReference type="Proteomes" id="UP000054538"/>
    </source>
</evidence>
<reference evidence="3" key="2">
    <citation type="submission" date="2015-01" db="EMBL/GenBank/DDBJ databases">
        <title>Evolutionary Origins and Diversification of the Mycorrhizal Mutualists.</title>
        <authorList>
            <consortium name="DOE Joint Genome Institute"/>
            <consortium name="Mycorrhizal Genomics Consortium"/>
            <person name="Kohler A."/>
            <person name="Kuo A."/>
            <person name="Nagy L.G."/>
            <person name="Floudas D."/>
            <person name="Copeland A."/>
            <person name="Barry K.W."/>
            <person name="Cichocki N."/>
            <person name="Veneault-Fourrey C."/>
            <person name="LaButti K."/>
            <person name="Lindquist E.A."/>
            <person name="Lipzen A."/>
            <person name="Lundell T."/>
            <person name="Morin E."/>
            <person name="Murat C."/>
            <person name="Riley R."/>
            <person name="Ohm R."/>
            <person name="Sun H."/>
            <person name="Tunlid A."/>
            <person name="Henrissat B."/>
            <person name="Grigoriev I.V."/>
            <person name="Hibbett D.S."/>
            <person name="Martin F."/>
        </authorList>
    </citation>
    <scope>NUCLEOTIDE SEQUENCE [LARGE SCALE GENOMIC DNA]</scope>
    <source>
        <strain evidence="3">Ve08.2h10</strain>
    </source>
</reference>
<proteinExistence type="predicted"/>
<keyword evidence="1" id="KW-0812">Transmembrane</keyword>